<accession>A0ACB5R895</accession>
<keyword evidence="2" id="KW-1185">Reference proteome</keyword>
<dbReference type="EMBL" id="BROD01000001">
    <property type="protein sequence ID" value="GKX65094.1"/>
    <property type="molecule type" value="Genomic_DNA"/>
</dbReference>
<gene>
    <name evidence="1" type="ORF">rsdtw13_03520</name>
</gene>
<proteinExistence type="predicted"/>
<reference evidence="1" key="1">
    <citation type="journal article" date="2025" name="Int. J. Syst. Evol. Microbiol.">
        <title>Inconstantimicrobium mannanitabidum sp. nov., a novel member of the family Clostridiaceae isolated from anoxic soil under the treatment of reductive soil disinfestation.</title>
        <authorList>
            <person name="Ueki A."/>
            <person name="Tonouchi A."/>
            <person name="Honma S."/>
            <person name="Kaku N."/>
            <person name="Ueki K."/>
        </authorList>
    </citation>
    <scope>NUCLEOTIDE SEQUENCE</scope>
    <source>
        <strain evidence="1">TW13</strain>
    </source>
</reference>
<evidence type="ECO:0000313" key="1">
    <source>
        <dbReference type="EMBL" id="GKX65094.1"/>
    </source>
</evidence>
<comment type="caution">
    <text evidence="1">The sequence shown here is derived from an EMBL/GenBank/DDBJ whole genome shotgun (WGS) entry which is preliminary data.</text>
</comment>
<evidence type="ECO:0000313" key="2">
    <source>
        <dbReference type="Proteomes" id="UP001058074"/>
    </source>
</evidence>
<name>A0ACB5R895_9CLOT</name>
<dbReference type="Proteomes" id="UP001058074">
    <property type="component" value="Unassembled WGS sequence"/>
</dbReference>
<organism evidence="1 2">
    <name type="scientific">Inconstantimicrobium mannanitabidum</name>
    <dbReference type="NCBI Taxonomy" id="1604901"/>
    <lineage>
        <taxon>Bacteria</taxon>
        <taxon>Bacillati</taxon>
        <taxon>Bacillota</taxon>
        <taxon>Clostridia</taxon>
        <taxon>Eubacteriales</taxon>
        <taxon>Clostridiaceae</taxon>
        <taxon>Inconstantimicrobium</taxon>
    </lineage>
</organism>
<sequence length="192" mass="22384">MLTKTHRMIASNIIVNISTGNKDIIDEKNFIKGNLKPDNISMYKLKKHYKDESFAMIISKIHFLSSLSKQEILTTYGKKRFNQELGVVCHFLCDYFCMAHHERWEFKNKFKRHVQYEVVLGRMAENYRYNSYKNMNIDIAKVADFINAMLIEYNTVKGFEADIIFAQYVCNSVVNTVLQRVKVNTAFGALAV</sequence>
<protein>
    <submittedName>
        <fullName evidence="1">Uncharacterized protein</fullName>
    </submittedName>
</protein>